<organism evidence="1 2">
    <name type="scientific">Sphingomonas pokkalii</name>
    <dbReference type="NCBI Taxonomy" id="2175090"/>
    <lineage>
        <taxon>Bacteria</taxon>
        <taxon>Pseudomonadati</taxon>
        <taxon>Pseudomonadota</taxon>
        <taxon>Alphaproteobacteria</taxon>
        <taxon>Sphingomonadales</taxon>
        <taxon>Sphingomonadaceae</taxon>
        <taxon>Sphingomonas</taxon>
    </lineage>
</organism>
<dbReference type="OrthoDB" id="9760752at2"/>
<dbReference type="InterPro" id="IPR036890">
    <property type="entry name" value="HATPase_C_sf"/>
</dbReference>
<protein>
    <recommendedName>
        <fullName evidence="3">Histidine kinase/HSP90-like ATPase domain-containing protein</fullName>
    </recommendedName>
</protein>
<dbReference type="AlphaFoldDB" id="A0A2U0SGT1"/>
<dbReference type="SUPFAM" id="SSF55874">
    <property type="entry name" value="ATPase domain of HSP90 chaperone/DNA topoisomerase II/histidine kinase"/>
    <property type="match status" value="1"/>
</dbReference>
<gene>
    <name evidence="1" type="ORF">DD559_15460</name>
</gene>
<dbReference type="RefSeq" id="WP_116469973.1">
    <property type="nucleotide sequence ID" value="NZ_QENQ01000001.1"/>
</dbReference>
<evidence type="ECO:0008006" key="3">
    <source>
        <dbReference type="Google" id="ProtNLM"/>
    </source>
</evidence>
<name>A0A2U0SGT1_9SPHN</name>
<comment type="caution">
    <text evidence="1">The sequence shown here is derived from an EMBL/GenBank/DDBJ whole genome shotgun (WGS) entry which is preliminary data.</text>
</comment>
<proteinExistence type="predicted"/>
<sequence>MLMHNIRQHAYGREIEILLMWEHGRPSLLLRDDGIGLPEELLARGVGVHALLHRIRRLVRR</sequence>
<evidence type="ECO:0000313" key="2">
    <source>
        <dbReference type="Proteomes" id="UP000245890"/>
    </source>
</evidence>
<reference evidence="1 2" key="1">
    <citation type="submission" date="2018-05" db="EMBL/GenBank/DDBJ databases">
        <title>Description of Sphingomonas pokkalii sp nov, isolated from the rhizosphere of saline tolerant pokkali rice and its draft genome analysis.</title>
        <authorList>
            <person name="Menon R."/>
            <person name="Kumari S."/>
            <person name="Rameshkumar N."/>
        </authorList>
    </citation>
    <scope>NUCLEOTIDE SEQUENCE [LARGE SCALE GENOMIC DNA]</scope>
    <source>
        <strain evidence="1 2">L3B27</strain>
    </source>
</reference>
<accession>A0A2U0SGT1</accession>
<dbReference type="EMBL" id="QENQ01000001">
    <property type="protein sequence ID" value="PVX30563.1"/>
    <property type="molecule type" value="Genomic_DNA"/>
</dbReference>
<dbReference type="Proteomes" id="UP000245890">
    <property type="component" value="Unassembled WGS sequence"/>
</dbReference>
<keyword evidence="2" id="KW-1185">Reference proteome</keyword>
<evidence type="ECO:0000313" key="1">
    <source>
        <dbReference type="EMBL" id="PVX30563.1"/>
    </source>
</evidence>
<dbReference type="Gene3D" id="3.30.565.10">
    <property type="entry name" value="Histidine kinase-like ATPase, C-terminal domain"/>
    <property type="match status" value="1"/>
</dbReference>